<feature type="region of interest" description="Disordered" evidence="1">
    <location>
        <begin position="23"/>
        <end position="43"/>
    </location>
</feature>
<evidence type="ECO:0000256" key="1">
    <source>
        <dbReference type="SAM" id="MobiDB-lite"/>
    </source>
</evidence>
<reference evidence="2" key="1">
    <citation type="journal article" date="2013" name="J. Plant Res.">
        <title>Effect of fungi and light on seed germination of three Opuntia species from semiarid lands of central Mexico.</title>
        <authorList>
            <person name="Delgado-Sanchez P."/>
            <person name="Jimenez-Bremont J.F."/>
            <person name="Guerrero-Gonzalez Mde L."/>
            <person name="Flores J."/>
        </authorList>
    </citation>
    <scope>NUCLEOTIDE SEQUENCE</scope>
    <source>
        <tissue evidence="2">Cladode</tissue>
    </source>
</reference>
<dbReference type="EMBL" id="GISG01273587">
    <property type="protein sequence ID" value="MBA4677035.1"/>
    <property type="molecule type" value="Transcribed_RNA"/>
</dbReference>
<reference evidence="2" key="2">
    <citation type="submission" date="2020-07" db="EMBL/GenBank/DDBJ databases">
        <authorList>
            <person name="Vera ALvarez R."/>
            <person name="Arias-Moreno D.M."/>
            <person name="Jimenez-Jacinto V."/>
            <person name="Jimenez-Bremont J.F."/>
            <person name="Swaminathan K."/>
            <person name="Moose S.P."/>
            <person name="Guerrero-Gonzalez M.L."/>
            <person name="Marino-Ramirez L."/>
            <person name="Landsman D."/>
            <person name="Rodriguez-Kessler M."/>
            <person name="Delgado-Sanchez P."/>
        </authorList>
    </citation>
    <scope>NUCLEOTIDE SEQUENCE</scope>
    <source>
        <tissue evidence="2">Cladode</tissue>
    </source>
</reference>
<organism evidence="2">
    <name type="scientific">Opuntia streptacantha</name>
    <name type="common">Prickly pear cactus</name>
    <name type="synonym">Opuntia cardona</name>
    <dbReference type="NCBI Taxonomy" id="393608"/>
    <lineage>
        <taxon>Eukaryota</taxon>
        <taxon>Viridiplantae</taxon>
        <taxon>Streptophyta</taxon>
        <taxon>Embryophyta</taxon>
        <taxon>Tracheophyta</taxon>
        <taxon>Spermatophyta</taxon>
        <taxon>Magnoliopsida</taxon>
        <taxon>eudicotyledons</taxon>
        <taxon>Gunneridae</taxon>
        <taxon>Pentapetalae</taxon>
        <taxon>Caryophyllales</taxon>
        <taxon>Cactineae</taxon>
        <taxon>Cactaceae</taxon>
        <taxon>Opuntioideae</taxon>
        <taxon>Opuntia</taxon>
    </lineage>
</organism>
<proteinExistence type="predicted"/>
<sequence length="99" mass="10858">MASLNPFQIHQIIPLETPFISLSAPSANRRQPRAGSDGGDGIPARGLRLFEEAGGVGGSVERRMALRQRRLRAVRLRNQEGRRTPRPPLLCVPAYLFGG</sequence>
<evidence type="ECO:0000313" key="2">
    <source>
        <dbReference type="EMBL" id="MBA4677035.1"/>
    </source>
</evidence>
<accession>A0A7C9AYP0</accession>
<name>A0A7C9AYP0_OPUST</name>
<protein>
    <submittedName>
        <fullName evidence="2">Uncharacterized protein</fullName>
    </submittedName>
</protein>
<dbReference type="AlphaFoldDB" id="A0A7C9AYP0"/>